<keyword evidence="6" id="KW-0411">Iron-sulfur</keyword>
<dbReference type="Pfam" id="PF02754">
    <property type="entry name" value="CCG"/>
    <property type="match status" value="1"/>
</dbReference>
<dbReference type="Proteomes" id="UP000748752">
    <property type="component" value="Unassembled WGS sequence"/>
</dbReference>
<dbReference type="EMBL" id="NRRV01000010">
    <property type="protein sequence ID" value="MBK1630312.1"/>
    <property type="molecule type" value="Genomic_DNA"/>
</dbReference>
<keyword evidence="10" id="KW-1185">Reference proteome</keyword>
<dbReference type="SUPFAM" id="SSF46548">
    <property type="entry name" value="alpha-helical ferredoxin"/>
    <property type="match status" value="1"/>
</dbReference>
<dbReference type="Pfam" id="PF13183">
    <property type="entry name" value="Fer4_8"/>
    <property type="match status" value="1"/>
</dbReference>
<dbReference type="PROSITE" id="PS00198">
    <property type="entry name" value="4FE4S_FER_1"/>
    <property type="match status" value="2"/>
</dbReference>
<accession>A0ABS1CEQ5</accession>
<organism evidence="9 10">
    <name type="scientific">Thiohalocapsa halophila</name>
    <dbReference type="NCBI Taxonomy" id="69359"/>
    <lineage>
        <taxon>Bacteria</taxon>
        <taxon>Pseudomonadati</taxon>
        <taxon>Pseudomonadota</taxon>
        <taxon>Gammaproteobacteria</taxon>
        <taxon>Chromatiales</taxon>
        <taxon>Chromatiaceae</taxon>
        <taxon>Thiohalocapsa</taxon>
    </lineage>
</organism>
<dbReference type="InterPro" id="IPR017900">
    <property type="entry name" value="4Fe4S_Fe_S_CS"/>
</dbReference>
<evidence type="ECO:0000259" key="8">
    <source>
        <dbReference type="PROSITE" id="PS51379"/>
    </source>
</evidence>
<keyword evidence="1" id="KW-0813">Transport</keyword>
<keyword evidence="5" id="KW-0408">Iron</keyword>
<dbReference type="Gene3D" id="1.10.1060.10">
    <property type="entry name" value="Alpha-helical ferredoxin"/>
    <property type="match status" value="1"/>
</dbReference>
<proteinExistence type="predicted"/>
<dbReference type="PROSITE" id="PS51379">
    <property type="entry name" value="4FE4S_FER_2"/>
    <property type="match status" value="2"/>
</dbReference>
<evidence type="ECO:0000313" key="9">
    <source>
        <dbReference type="EMBL" id="MBK1630312.1"/>
    </source>
</evidence>
<keyword evidence="2" id="KW-0004">4Fe-4S</keyword>
<feature type="region of interest" description="Disordered" evidence="7">
    <location>
        <begin position="1"/>
        <end position="20"/>
    </location>
</feature>
<evidence type="ECO:0000256" key="4">
    <source>
        <dbReference type="ARBA" id="ARBA00022982"/>
    </source>
</evidence>
<evidence type="ECO:0000313" key="10">
    <source>
        <dbReference type="Proteomes" id="UP000748752"/>
    </source>
</evidence>
<evidence type="ECO:0000256" key="3">
    <source>
        <dbReference type="ARBA" id="ARBA00022723"/>
    </source>
</evidence>
<keyword evidence="4" id="KW-0249">Electron transport</keyword>
<protein>
    <submittedName>
        <fullName evidence="9">Heterodisulfide reductase</fullName>
    </submittedName>
</protein>
<reference evidence="9 10" key="1">
    <citation type="journal article" date="2020" name="Microorganisms">
        <title>Osmotic Adaptation and Compatible Solute Biosynthesis of Phototrophic Bacteria as Revealed from Genome Analyses.</title>
        <authorList>
            <person name="Imhoff J.F."/>
            <person name="Rahn T."/>
            <person name="Kunzel S."/>
            <person name="Keller A."/>
            <person name="Neulinger S.C."/>
        </authorList>
    </citation>
    <scope>NUCLEOTIDE SEQUENCE [LARGE SCALE GENOMIC DNA]</scope>
    <source>
        <strain evidence="9 10">DSM 6210</strain>
    </source>
</reference>
<evidence type="ECO:0000256" key="6">
    <source>
        <dbReference type="ARBA" id="ARBA00023014"/>
    </source>
</evidence>
<evidence type="ECO:0000256" key="1">
    <source>
        <dbReference type="ARBA" id="ARBA00022448"/>
    </source>
</evidence>
<name>A0ABS1CEQ5_9GAMM</name>
<evidence type="ECO:0000256" key="7">
    <source>
        <dbReference type="SAM" id="MobiDB-lite"/>
    </source>
</evidence>
<comment type="caution">
    <text evidence="9">The sequence shown here is derived from an EMBL/GenBank/DDBJ whole genome shotgun (WGS) entry which is preliminary data.</text>
</comment>
<feature type="domain" description="4Fe-4S ferredoxin-type" evidence="8">
    <location>
        <begin position="129"/>
        <end position="159"/>
    </location>
</feature>
<evidence type="ECO:0000256" key="2">
    <source>
        <dbReference type="ARBA" id="ARBA00022485"/>
    </source>
</evidence>
<dbReference type="InterPro" id="IPR017896">
    <property type="entry name" value="4Fe4S_Fe-S-bd"/>
</dbReference>
<dbReference type="PANTHER" id="PTHR43551">
    <property type="entry name" value="FUMARATE REDUCTASE IRON-SULFUR SUBUNIT"/>
    <property type="match status" value="1"/>
</dbReference>
<sequence>MTEAVLTPGADLPERGTEQSAGSFSLARGLNALREEMDAPVASFFSSCVHCGLCATACPFYVETGDPKYTPIHKLEPMRILWEQEFTFWGKLKSTLREKLPLEKWGLDKLGLDKLVGGKQVTDAMLAEWEPLLYDSCTMCGRCSMVCPVGNDIHYMIRKAREGQVASGHSPEGLIAASVRAVNTGSPMGLKWKTLDVQIKHVEQSTGLEVPIDKQGADYLVLLSSMEIINFPEYLEALTKIFAHAGVSWTLSQQCFEATNAGIQIGSKDIAATLVQRVVDAAEALGVKNVISPECGHAYTAIRWEGPNAIKRAYPFKVFHIIEVLEQLRAEGRIKTEGKEDDRLSMHDPCNLARKSGVIQQQRNLMDLVADEFVDLKEHGKMQWCCGAGGGVSSNERAEELKLAAFKKKKAQIEEVEPDRMVTMCATCRTQLEEGLEEYTMDIPVVGLTELIADHLVESDDERVTSKE</sequence>
<gene>
    <name evidence="9" type="ORF">CKO31_06030</name>
</gene>
<keyword evidence="3" id="KW-0479">Metal-binding</keyword>
<dbReference type="PANTHER" id="PTHR43551:SF1">
    <property type="entry name" value="HETERODISULFIDE REDUCTASE"/>
    <property type="match status" value="1"/>
</dbReference>
<dbReference type="InterPro" id="IPR004017">
    <property type="entry name" value="Cys_rich_dom"/>
</dbReference>
<dbReference type="InterPro" id="IPR009051">
    <property type="entry name" value="Helical_ferredxn"/>
</dbReference>
<evidence type="ECO:0000256" key="5">
    <source>
        <dbReference type="ARBA" id="ARBA00023004"/>
    </source>
</evidence>
<feature type="domain" description="4Fe-4S ferredoxin-type" evidence="8">
    <location>
        <begin position="38"/>
        <end position="68"/>
    </location>
</feature>